<reference evidence="5" key="1">
    <citation type="submission" date="2018-05" db="EMBL/GenBank/DDBJ databases">
        <authorList>
            <person name="Lanie J.A."/>
            <person name="Ng W.-L."/>
            <person name="Kazmierczak K.M."/>
            <person name="Andrzejewski T.M."/>
            <person name="Davidsen T.M."/>
            <person name="Wayne K.J."/>
            <person name="Tettelin H."/>
            <person name="Glass J.I."/>
            <person name="Rusch D."/>
            <person name="Podicherti R."/>
            <person name="Tsui H.-C.T."/>
            <person name="Winkler M.E."/>
        </authorList>
    </citation>
    <scope>NUCLEOTIDE SEQUENCE</scope>
</reference>
<keyword evidence="3" id="KW-0443">Lipid metabolism</keyword>
<dbReference type="GO" id="GO:0016042">
    <property type="term" value="P:lipid catabolic process"/>
    <property type="evidence" value="ECO:0007669"/>
    <property type="project" value="UniProtKB-KW"/>
</dbReference>
<organism evidence="5">
    <name type="scientific">marine metagenome</name>
    <dbReference type="NCBI Taxonomy" id="408172"/>
    <lineage>
        <taxon>unclassified sequences</taxon>
        <taxon>metagenomes</taxon>
        <taxon>ecological metagenomes</taxon>
    </lineage>
</organism>
<dbReference type="GO" id="GO:0016787">
    <property type="term" value="F:hydrolase activity"/>
    <property type="evidence" value="ECO:0007669"/>
    <property type="project" value="UniProtKB-KW"/>
</dbReference>
<evidence type="ECO:0000256" key="3">
    <source>
        <dbReference type="ARBA" id="ARBA00023098"/>
    </source>
</evidence>
<dbReference type="EMBL" id="UINC01002886">
    <property type="protein sequence ID" value="SVA01267.1"/>
    <property type="molecule type" value="Genomic_DNA"/>
</dbReference>
<dbReference type="InterPro" id="IPR050301">
    <property type="entry name" value="NTE"/>
</dbReference>
<keyword evidence="2" id="KW-0442">Lipid degradation</keyword>
<dbReference type="InterPro" id="IPR016035">
    <property type="entry name" value="Acyl_Trfase/lysoPLipase"/>
</dbReference>
<dbReference type="PROSITE" id="PS51635">
    <property type="entry name" value="PNPLA"/>
    <property type="match status" value="1"/>
</dbReference>
<dbReference type="PANTHER" id="PTHR14226">
    <property type="entry name" value="NEUROPATHY TARGET ESTERASE/SWISS CHEESE D.MELANOGASTER"/>
    <property type="match status" value="1"/>
</dbReference>
<dbReference type="Pfam" id="PF01734">
    <property type="entry name" value="Patatin"/>
    <property type="match status" value="1"/>
</dbReference>
<dbReference type="Gene3D" id="3.40.1090.10">
    <property type="entry name" value="Cytosolic phospholipase A2 catalytic domain"/>
    <property type="match status" value="2"/>
</dbReference>
<dbReference type="PANTHER" id="PTHR14226:SF57">
    <property type="entry name" value="BLR7027 PROTEIN"/>
    <property type="match status" value="1"/>
</dbReference>
<accession>A0A381SG42</accession>
<feature type="domain" description="PNPLA" evidence="4">
    <location>
        <begin position="7"/>
        <end position="217"/>
    </location>
</feature>
<name>A0A381SG42_9ZZZZ</name>
<dbReference type="AlphaFoldDB" id="A0A381SG42"/>
<keyword evidence="1" id="KW-0378">Hydrolase</keyword>
<gene>
    <name evidence="5" type="ORF">METZ01_LOCUS54121</name>
</gene>
<evidence type="ECO:0000313" key="5">
    <source>
        <dbReference type="EMBL" id="SVA01267.1"/>
    </source>
</evidence>
<protein>
    <recommendedName>
        <fullName evidence="4">PNPLA domain-containing protein</fullName>
    </recommendedName>
</protein>
<sequence length="328" mass="34163">MLTVGLVLSAGGMHAAAHHAGALSALAEATGWDPRTADVIVGTSAGSNTAVALRAGLSAADQGDHYAGRPISADGQALVGRVTTPYDLPTTPPRPESRQPANPLLVARGLFGRGRPRPVVALAGLLPEGTVDGTFFRERAEQLHPGHWPDQPTWVCAVDLDSGKRVVFGRDDVDADFGTAVQASCAVPGFLRPVESAGRRYLDGGIHSSTNADLLTMLGLDVVVISSSMTAVRGLDTWPGGPLGRAWHSRTLFREVQGIRRRGAVVLVLEPTAADLALRGTDNLDPSSNGEVCSTARISALARLAHPASERARGLLVGAGAEVRDLLP</sequence>
<proteinExistence type="predicted"/>
<dbReference type="InterPro" id="IPR002641">
    <property type="entry name" value="PNPLA_dom"/>
</dbReference>
<evidence type="ECO:0000256" key="1">
    <source>
        <dbReference type="ARBA" id="ARBA00022801"/>
    </source>
</evidence>
<evidence type="ECO:0000256" key="2">
    <source>
        <dbReference type="ARBA" id="ARBA00022963"/>
    </source>
</evidence>
<dbReference type="SUPFAM" id="SSF52151">
    <property type="entry name" value="FabD/lysophospholipase-like"/>
    <property type="match status" value="1"/>
</dbReference>
<evidence type="ECO:0000259" key="4">
    <source>
        <dbReference type="PROSITE" id="PS51635"/>
    </source>
</evidence>